<comment type="caution">
    <text evidence="3">The sequence shown here is derived from an EMBL/GenBank/DDBJ whole genome shotgun (WGS) entry which is preliminary data.</text>
</comment>
<dbReference type="EMBL" id="ADNV01000328">
    <property type="protein sequence ID" value="EFG75345.1"/>
    <property type="molecule type" value="Genomic_DNA"/>
</dbReference>
<dbReference type="AlphaFoldDB" id="D5PEW7"/>
<sequence length="184" mass="19630">MSVAAMSFRRGRSHNSRARPARAGLGTDSKENTMALNFEPALSPHLVVDDAAAAIDFYGKAFGAEELGRVPRPDGKLVHAALRINGSLVMLNDDFPEMCGGKSMTPTSLGGTPVTIHLTVTDVDAKFQRAVDAGATVVAPLDDQFWGDRYGVVADPFGHQWSMGRPVREVGYDEIQAAMAGQVS</sequence>
<evidence type="ECO:0000259" key="2">
    <source>
        <dbReference type="PROSITE" id="PS51819"/>
    </source>
</evidence>
<dbReference type="HOGENOM" id="CLU_046006_11_2_11"/>
<dbReference type="InterPro" id="IPR004360">
    <property type="entry name" value="Glyas_Fos-R_dOase_dom"/>
</dbReference>
<reference evidence="3 4" key="1">
    <citation type="submission" date="2010-04" db="EMBL/GenBank/DDBJ databases">
        <authorList>
            <person name="Muzny D."/>
            <person name="Qin X."/>
            <person name="Deng J."/>
            <person name="Jiang H."/>
            <person name="Liu Y."/>
            <person name="Qu J."/>
            <person name="Song X.-Z."/>
            <person name="Zhang L."/>
            <person name="Thornton R."/>
            <person name="Coyle M."/>
            <person name="Francisco L."/>
            <person name="Jackson L."/>
            <person name="Javaid M."/>
            <person name="Korchina V."/>
            <person name="Kovar C."/>
            <person name="Mata R."/>
            <person name="Mathew T."/>
            <person name="Ngo R."/>
            <person name="Nguyen L."/>
            <person name="Nguyen N."/>
            <person name="Okwuonu G."/>
            <person name="Ongeri F."/>
            <person name="Pham C."/>
            <person name="Simmons D."/>
            <person name="Wilczek-Boney K."/>
            <person name="Hale W."/>
            <person name="Jakkamsetti A."/>
            <person name="Pham P."/>
            <person name="Ruth R."/>
            <person name="San Lucas F."/>
            <person name="Warren J."/>
            <person name="Zhang J."/>
            <person name="Zhao Z."/>
            <person name="Zhou C."/>
            <person name="Zhu D."/>
            <person name="Lee S."/>
            <person name="Bess C."/>
            <person name="Blankenburg K."/>
            <person name="Forbes L."/>
            <person name="Fu Q."/>
            <person name="Gubbala S."/>
            <person name="Hirani K."/>
            <person name="Jayaseelan J.C."/>
            <person name="Lara F."/>
            <person name="Munidasa M."/>
            <person name="Palculict T."/>
            <person name="Patil S."/>
            <person name="Pu L.-L."/>
            <person name="Saada N."/>
            <person name="Tang L."/>
            <person name="Weissenberger G."/>
            <person name="Zhu Y."/>
            <person name="Hemphill L."/>
            <person name="Shang Y."/>
            <person name="Youmans B."/>
            <person name="Ayvaz T."/>
            <person name="Ross M."/>
            <person name="Santibanez J."/>
            <person name="Aqrawi P."/>
            <person name="Gross S."/>
            <person name="Joshi V."/>
            <person name="Fowler G."/>
            <person name="Nazareth L."/>
            <person name="Reid J."/>
            <person name="Worley K."/>
            <person name="Petrosino J."/>
            <person name="Highlander S."/>
            <person name="Gibbs R."/>
        </authorList>
    </citation>
    <scope>NUCLEOTIDE SEQUENCE [LARGE SCALE GENOMIC DNA]</scope>
    <source>
        <strain evidence="3 4">ATCC BAA-614</strain>
    </source>
</reference>
<evidence type="ECO:0000256" key="1">
    <source>
        <dbReference type="SAM" id="MobiDB-lite"/>
    </source>
</evidence>
<dbReference type="CDD" id="cd07246">
    <property type="entry name" value="VOC_like"/>
    <property type="match status" value="1"/>
</dbReference>
<dbReference type="Gene3D" id="3.30.720.120">
    <property type="match status" value="1"/>
</dbReference>
<name>D5PEW7_9MYCO</name>
<protein>
    <submittedName>
        <fullName evidence="3">Glyoxalase family protein</fullName>
    </submittedName>
</protein>
<evidence type="ECO:0000313" key="4">
    <source>
        <dbReference type="Proteomes" id="UP000003653"/>
    </source>
</evidence>
<dbReference type="PANTHER" id="PTHR34109">
    <property type="entry name" value="BNAUNNG04460D PROTEIN-RELATED"/>
    <property type="match status" value="1"/>
</dbReference>
<feature type="compositionally biased region" description="Basic residues" evidence="1">
    <location>
        <begin position="9"/>
        <end position="20"/>
    </location>
</feature>
<gene>
    <name evidence="3" type="ORF">HMPREF0591_4711</name>
</gene>
<dbReference type="Gene3D" id="3.30.720.110">
    <property type="match status" value="1"/>
</dbReference>
<evidence type="ECO:0000313" key="3">
    <source>
        <dbReference type="EMBL" id="EFG75345.1"/>
    </source>
</evidence>
<dbReference type="Proteomes" id="UP000003653">
    <property type="component" value="Unassembled WGS sequence"/>
</dbReference>
<dbReference type="SUPFAM" id="SSF54593">
    <property type="entry name" value="Glyoxalase/Bleomycin resistance protein/Dihydroxybiphenyl dioxygenase"/>
    <property type="match status" value="1"/>
</dbReference>
<feature type="domain" description="VOC" evidence="2">
    <location>
        <begin position="40"/>
        <end position="166"/>
    </location>
</feature>
<organism evidence="3 4">
    <name type="scientific">Mycobacterium parascrofulaceum ATCC BAA-614</name>
    <dbReference type="NCBI Taxonomy" id="525368"/>
    <lineage>
        <taxon>Bacteria</taxon>
        <taxon>Bacillati</taxon>
        <taxon>Actinomycetota</taxon>
        <taxon>Actinomycetes</taxon>
        <taxon>Mycobacteriales</taxon>
        <taxon>Mycobacteriaceae</taxon>
        <taxon>Mycobacterium</taxon>
        <taxon>Mycobacterium simiae complex</taxon>
    </lineage>
</organism>
<dbReference type="InterPro" id="IPR029068">
    <property type="entry name" value="Glyas_Bleomycin-R_OHBP_Dase"/>
</dbReference>
<dbReference type="PROSITE" id="PS51819">
    <property type="entry name" value="VOC"/>
    <property type="match status" value="1"/>
</dbReference>
<dbReference type="eggNOG" id="COG2764">
    <property type="taxonomic scope" value="Bacteria"/>
</dbReference>
<feature type="region of interest" description="Disordered" evidence="1">
    <location>
        <begin position="1"/>
        <end position="28"/>
    </location>
</feature>
<keyword evidence="4" id="KW-1185">Reference proteome</keyword>
<accession>D5PEW7</accession>
<dbReference type="InterPro" id="IPR037523">
    <property type="entry name" value="VOC_core"/>
</dbReference>
<dbReference type="PANTHER" id="PTHR34109:SF1">
    <property type="entry name" value="VOC DOMAIN-CONTAINING PROTEIN"/>
    <property type="match status" value="1"/>
</dbReference>
<proteinExistence type="predicted"/>
<dbReference type="Pfam" id="PF00903">
    <property type="entry name" value="Glyoxalase"/>
    <property type="match status" value="1"/>
</dbReference>